<organism evidence="1 2">
    <name type="scientific">Lacinutrix neustonica</name>
    <dbReference type="NCBI Taxonomy" id="2980107"/>
    <lineage>
        <taxon>Bacteria</taxon>
        <taxon>Pseudomonadati</taxon>
        <taxon>Bacteroidota</taxon>
        <taxon>Flavobacteriia</taxon>
        <taxon>Flavobacteriales</taxon>
        <taxon>Flavobacteriaceae</taxon>
        <taxon>Lacinutrix</taxon>
    </lineage>
</organism>
<dbReference type="AlphaFoldDB" id="A0A9E8MUY7"/>
<accession>A0A9E8MUY7</accession>
<evidence type="ECO:0000313" key="2">
    <source>
        <dbReference type="Proteomes" id="UP001164705"/>
    </source>
</evidence>
<reference evidence="1" key="1">
    <citation type="submission" date="2022-11" db="EMBL/GenBank/DDBJ databases">
        <title>Lacinutrix neustonica HL-RS19T sp. nov., isolated from the surface microlayer sample of brackish Lake Shihwa.</title>
        <authorList>
            <person name="Choi J.Y."/>
            <person name="Hwang C.Y."/>
        </authorList>
    </citation>
    <scope>NUCLEOTIDE SEQUENCE</scope>
    <source>
        <strain evidence="1">HL-RS19</strain>
    </source>
</reference>
<sequence>MGIFTNLFGTTKDQAQEPLDANYIETIINESDDEPFGVSERNIIYVGYNELGGYYFLQTLIVGAFKIKTKAGASLLIEGQDYTFDLDVDMPEFESEAATSFKGFVTKIDFEIDQATVEKIKKSTIDQLTLTVKNHKIIFSVYNSEG</sequence>
<name>A0A9E8MUY7_9FLAO</name>
<dbReference type="KEGG" id="lnu:N7U66_19390"/>
<evidence type="ECO:0000313" key="1">
    <source>
        <dbReference type="EMBL" id="WAC01973.1"/>
    </source>
</evidence>
<dbReference type="RefSeq" id="WP_267676571.1">
    <property type="nucleotide sequence ID" value="NZ_CP113088.1"/>
</dbReference>
<proteinExistence type="predicted"/>
<gene>
    <name evidence="1" type="ORF">N7U66_19390</name>
</gene>
<keyword evidence="2" id="KW-1185">Reference proteome</keyword>
<dbReference type="Proteomes" id="UP001164705">
    <property type="component" value="Chromosome"/>
</dbReference>
<protein>
    <submittedName>
        <fullName evidence="1">Uncharacterized protein</fullName>
    </submittedName>
</protein>
<dbReference type="EMBL" id="CP113088">
    <property type="protein sequence ID" value="WAC01973.1"/>
    <property type="molecule type" value="Genomic_DNA"/>
</dbReference>